<evidence type="ECO:0000313" key="4">
    <source>
        <dbReference type="Proteomes" id="UP000030854"/>
    </source>
</evidence>
<dbReference type="Pfam" id="PF00188">
    <property type="entry name" value="CAP"/>
    <property type="match status" value="1"/>
</dbReference>
<accession>A0A0B1NZU8</accession>
<organism evidence="3 4">
    <name type="scientific">Uncinula necator</name>
    <name type="common">Grape powdery mildew</name>
    <dbReference type="NCBI Taxonomy" id="52586"/>
    <lineage>
        <taxon>Eukaryota</taxon>
        <taxon>Fungi</taxon>
        <taxon>Dikarya</taxon>
        <taxon>Ascomycota</taxon>
        <taxon>Pezizomycotina</taxon>
        <taxon>Leotiomycetes</taxon>
        <taxon>Erysiphales</taxon>
        <taxon>Erysiphaceae</taxon>
        <taxon>Erysiphe</taxon>
    </lineage>
</organism>
<dbReference type="CDD" id="cd05380">
    <property type="entry name" value="CAP_euk"/>
    <property type="match status" value="1"/>
</dbReference>
<feature type="region of interest" description="Disordered" evidence="1">
    <location>
        <begin position="281"/>
        <end position="330"/>
    </location>
</feature>
<reference evidence="3 4" key="1">
    <citation type="journal article" date="2014" name="BMC Genomics">
        <title>Adaptive genomic structural variation in the grape powdery mildew pathogen, Erysiphe necator.</title>
        <authorList>
            <person name="Jones L."/>
            <person name="Riaz S."/>
            <person name="Morales-Cruz A."/>
            <person name="Amrine K.C."/>
            <person name="McGuire B."/>
            <person name="Gubler W.D."/>
            <person name="Walker M.A."/>
            <person name="Cantu D."/>
        </authorList>
    </citation>
    <scope>NUCLEOTIDE SEQUENCE [LARGE SCALE GENOMIC DNA]</scope>
    <source>
        <strain evidence="4">c</strain>
    </source>
</reference>
<dbReference type="SMART" id="SM00198">
    <property type="entry name" value="SCP"/>
    <property type="match status" value="1"/>
</dbReference>
<dbReference type="HOGENOM" id="CLU_588198_0_0_1"/>
<feature type="compositionally biased region" description="Basic and acidic residues" evidence="1">
    <location>
        <begin position="304"/>
        <end position="323"/>
    </location>
</feature>
<dbReference type="AlphaFoldDB" id="A0A0B1NZU8"/>
<proteinExistence type="predicted"/>
<dbReference type="InterPro" id="IPR035940">
    <property type="entry name" value="CAP_sf"/>
</dbReference>
<feature type="region of interest" description="Disordered" evidence="1">
    <location>
        <begin position="159"/>
        <end position="228"/>
    </location>
</feature>
<gene>
    <name evidence="3" type="ORF">EV44_g0603</name>
</gene>
<dbReference type="STRING" id="52586.A0A0B1NZU8"/>
<dbReference type="InterPro" id="IPR014044">
    <property type="entry name" value="CAP_dom"/>
</dbReference>
<comment type="caution">
    <text evidence="3">The sequence shown here is derived from an EMBL/GenBank/DDBJ whole genome shotgun (WGS) entry which is preliminary data.</text>
</comment>
<feature type="domain" description="SCP" evidence="2">
    <location>
        <begin position="331"/>
        <end position="445"/>
    </location>
</feature>
<protein>
    <submittedName>
        <fullName evidence="3">Putative scp-like extracellular protein</fullName>
    </submittedName>
</protein>
<dbReference type="Gene3D" id="3.40.33.10">
    <property type="entry name" value="CAP"/>
    <property type="match status" value="1"/>
</dbReference>
<sequence length="465" mass="50331">MVFQKINLRNLTFLSIVGIPFAFASPISTITETETKTVIEVVTVTVFIPLQTSPPFVDIKDQQLQQQAAFNVRNSTGNCQLSQGISKNISGAQNSQVSSKLPDNLTAQDATLNVSLSSNDLEFGVTLDKPPTGKNNTNIEEAPKNVVVPFSIEGLNRQEPVSIASISDDDEEENDDKKASESLKLLPAVPEAPENREPTPVSPKISDENEAAQGSKIPPAAPEVPKAQEPEPIAPEVFNENEAEQGQKIPQVVPEAPLVSDTPNIPNSPITNNILFNQASPVLISPPTTPDIPKSQKTPNSRESGARKDDSPKRVPQDNDDTSKSPTSLSNYESTALKFHNIHRTNHSSSDLAWNSTLAKFALETAKTCIFEHDFTPGDGDYGQNLAVYGSSLGVKSLDKTELLADSITNKWYNSEFRNVPFGVAKPPISGPQFLHLTQAGNVLGQFDTEVIRPLGQSTIQTTAF</sequence>
<keyword evidence="4" id="KW-1185">Reference proteome</keyword>
<evidence type="ECO:0000313" key="3">
    <source>
        <dbReference type="EMBL" id="KHJ30565.1"/>
    </source>
</evidence>
<name>A0A0B1NZU8_UNCNE</name>
<evidence type="ECO:0000259" key="2">
    <source>
        <dbReference type="SMART" id="SM00198"/>
    </source>
</evidence>
<dbReference type="SUPFAM" id="SSF55797">
    <property type="entry name" value="PR-1-like"/>
    <property type="match status" value="1"/>
</dbReference>
<evidence type="ECO:0000256" key="1">
    <source>
        <dbReference type="SAM" id="MobiDB-lite"/>
    </source>
</evidence>
<dbReference type="Proteomes" id="UP000030854">
    <property type="component" value="Unassembled WGS sequence"/>
</dbReference>
<dbReference type="EMBL" id="JNVN01003975">
    <property type="protein sequence ID" value="KHJ30565.1"/>
    <property type="molecule type" value="Genomic_DNA"/>
</dbReference>